<dbReference type="Proteomes" id="UP000886523">
    <property type="component" value="Unassembled WGS sequence"/>
</dbReference>
<evidence type="ECO:0000313" key="1">
    <source>
        <dbReference type="EMBL" id="KAF9508335.1"/>
    </source>
</evidence>
<protein>
    <submittedName>
        <fullName evidence="1">Uncharacterized protein</fullName>
    </submittedName>
</protein>
<proteinExistence type="predicted"/>
<evidence type="ECO:0000313" key="2">
    <source>
        <dbReference type="Proteomes" id="UP000886523"/>
    </source>
</evidence>
<dbReference type="Gene3D" id="1.20.5.340">
    <property type="match status" value="1"/>
</dbReference>
<gene>
    <name evidence="1" type="ORF">BS47DRAFT_1350515</name>
</gene>
<accession>A0A9P6AN44</accession>
<dbReference type="EMBL" id="MU129061">
    <property type="protein sequence ID" value="KAF9508335.1"/>
    <property type="molecule type" value="Genomic_DNA"/>
</dbReference>
<keyword evidence="2" id="KW-1185">Reference proteome</keyword>
<organism evidence="1 2">
    <name type="scientific">Hydnum rufescens UP504</name>
    <dbReference type="NCBI Taxonomy" id="1448309"/>
    <lineage>
        <taxon>Eukaryota</taxon>
        <taxon>Fungi</taxon>
        <taxon>Dikarya</taxon>
        <taxon>Basidiomycota</taxon>
        <taxon>Agaricomycotina</taxon>
        <taxon>Agaricomycetes</taxon>
        <taxon>Cantharellales</taxon>
        <taxon>Hydnaceae</taxon>
        <taxon>Hydnum</taxon>
    </lineage>
</organism>
<comment type="caution">
    <text evidence="1">The sequence shown here is derived from an EMBL/GenBank/DDBJ whole genome shotgun (WGS) entry which is preliminary data.</text>
</comment>
<dbReference type="AlphaFoldDB" id="A0A9P6AN44"/>
<reference evidence="1" key="1">
    <citation type="journal article" date="2020" name="Nat. Commun.">
        <title>Large-scale genome sequencing of mycorrhizal fungi provides insights into the early evolution of symbiotic traits.</title>
        <authorList>
            <person name="Miyauchi S."/>
            <person name="Kiss E."/>
            <person name="Kuo A."/>
            <person name="Drula E."/>
            <person name="Kohler A."/>
            <person name="Sanchez-Garcia M."/>
            <person name="Morin E."/>
            <person name="Andreopoulos B."/>
            <person name="Barry K.W."/>
            <person name="Bonito G."/>
            <person name="Buee M."/>
            <person name="Carver A."/>
            <person name="Chen C."/>
            <person name="Cichocki N."/>
            <person name="Clum A."/>
            <person name="Culley D."/>
            <person name="Crous P.W."/>
            <person name="Fauchery L."/>
            <person name="Girlanda M."/>
            <person name="Hayes R.D."/>
            <person name="Keri Z."/>
            <person name="LaButti K."/>
            <person name="Lipzen A."/>
            <person name="Lombard V."/>
            <person name="Magnuson J."/>
            <person name="Maillard F."/>
            <person name="Murat C."/>
            <person name="Nolan M."/>
            <person name="Ohm R.A."/>
            <person name="Pangilinan J."/>
            <person name="Pereira M.F."/>
            <person name="Perotto S."/>
            <person name="Peter M."/>
            <person name="Pfister S."/>
            <person name="Riley R."/>
            <person name="Sitrit Y."/>
            <person name="Stielow J.B."/>
            <person name="Szollosi G."/>
            <person name="Zifcakova L."/>
            <person name="Stursova M."/>
            <person name="Spatafora J.W."/>
            <person name="Tedersoo L."/>
            <person name="Vaario L.M."/>
            <person name="Yamada A."/>
            <person name="Yan M."/>
            <person name="Wang P."/>
            <person name="Xu J."/>
            <person name="Bruns T."/>
            <person name="Baldrian P."/>
            <person name="Vilgalys R."/>
            <person name="Dunand C."/>
            <person name="Henrissat B."/>
            <person name="Grigoriev I.V."/>
            <person name="Hibbett D."/>
            <person name="Nagy L.G."/>
            <person name="Martin F.M."/>
        </authorList>
    </citation>
    <scope>NUCLEOTIDE SEQUENCE</scope>
    <source>
        <strain evidence="1">UP504</strain>
    </source>
</reference>
<name>A0A9P6AN44_9AGAM</name>
<sequence>MAAQNTPINPGPQLPDFAEITDHANHVVEGLPLLQNLPVVDNGAQILASLEYDNHLNSVNRQLNGLNARIGNVETNLNYRITALDARLDSLDTQFTNFGTRLQASETNAQARLFNSHISSRDTPLEPLVSAIDGTLIIGFPATSGALSGLSGTSSGSSMATC</sequence>